<dbReference type="PANTHER" id="PTHR46850">
    <property type="entry name" value="CHROMODOMAIN-HELICASE-DNA-BINDING PROTEIN 9"/>
    <property type="match status" value="1"/>
</dbReference>
<dbReference type="AlphaFoldDB" id="A0A915KBD0"/>
<evidence type="ECO:0000313" key="3">
    <source>
        <dbReference type="Proteomes" id="UP000887565"/>
    </source>
</evidence>
<dbReference type="InterPro" id="IPR056342">
    <property type="entry name" value="HTH_CHD6-9"/>
</dbReference>
<feature type="compositionally biased region" description="Basic and acidic residues" evidence="1">
    <location>
        <begin position="7"/>
        <end position="52"/>
    </location>
</feature>
<protein>
    <recommendedName>
        <fullName evidence="2">Chromodomain-helicase-DNA-binding protein 6-9 tri-helical domain-containing protein</fullName>
    </recommendedName>
</protein>
<proteinExistence type="predicted"/>
<reference evidence="4" key="1">
    <citation type="submission" date="2022-11" db="UniProtKB">
        <authorList>
            <consortium name="WormBaseParasite"/>
        </authorList>
    </citation>
    <scope>IDENTIFICATION</scope>
</reference>
<dbReference type="PANTHER" id="PTHR46850:SF1">
    <property type="entry name" value="CHROMODOMAIN-HELICASE-DNA-BINDING PROTEIN 9"/>
    <property type="match status" value="1"/>
</dbReference>
<dbReference type="Pfam" id="PF23078">
    <property type="entry name" value="HTH_CHD6-9"/>
    <property type="match status" value="1"/>
</dbReference>
<organism evidence="3 4">
    <name type="scientific">Romanomermis culicivorax</name>
    <name type="common">Nematode worm</name>
    <dbReference type="NCBI Taxonomy" id="13658"/>
    <lineage>
        <taxon>Eukaryota</taxon>
        <taxon>Metazoa</taxon>
        <taxon>Ecdysozoa</taxon>
        <taxon>Nematoda</taxon>
        <taxon>Enoplea</taxon>
        <taxon>Dorylaimia</taxon>
        <taxon>Mermithida</taxon>
        <taxon>Mermithoidea</taxon>
        <taxon>Mermithidae</taxon>
        <taxon>Romanomermis</taxon>
    </lineage>
</organism>
<dbReference type="WBParaSite" id="nRc.2.0.1.t35406-RA">
    <property type="protein sequence ID" value="nRc.2.0.1.t35406-RA"/>
    <property type="gene ID" value="nRc.2.0.1.g35406"/>
</dbReference>
<feature type="compositionally biased region" description="Basic residues" evidence="1">
    <location>
        <begin position="547"/>
        <end position="557"/>
    </location>
</feature>
<name>A0A915KBD0_ROMCU</name>
<evidence type="ECO:0000313" key="4">
    <source>
        <dbReference type="WBParaSite" id="nRc.2.0.1.t35406-RA"/>
    </source>
</evidence>
<feature type="domain" description="Chromodomain-helicase-DNA-binding protein 6-9 tri-helical" evidence="2">
    <location>
        <begin position="172"/>
        <end position="258"/>
    </location>
</feature>
<feature type="region of interest" description="Disordered" evidence="1">
    <location>
        <begin position="538"/>
        <end position="574"/>
    </location>
</feature>
<dbReference type="InterPro" id="IPR051493">
    <property type="entry name" value="CHD"/>
</dbReference>
<evidence type="ECO:0000259" key="2">
    <source>
        <dbReference type="Pfam" id="PF23078"/>
    </source>
</evidence>
<dbReference type="Proteomes" id="UP000887565">
    <property type="component" value="Unplaced"/>
</dbReference>
<keyword evidence="3" id="KW-1185">Reference proteome</keyword>
<dbReference type="Gene3D" id="1.10.10.60">
    <property type="entry name" value="Homeodomain-like"/>
    <property type="match status" value="1"/>
</dbReference>
<accession>A0A915KBD0</accession>
<feature type="region of interest" description="Disordered" evidence="1">
    <location>
        <begin position="1"/>
        <end position="91"/>
    </location>
</feature>
<evidence type="ECO:0000256" key="1">
    <source>
        <dbReference type="SAM" id="MobiDB-lite"/>
    </source>
</evidence>
<sequence length="574" mass="65967">DQNEDDNDRKKSNKNQKDENEDDTKLDRNREDSDKNQKDEDGNDKDSMHFKDEDDTSFLKAGNILNKPGKDNEDDSIEDSEKQSLDDDSPLLALVAKAQEKSAKIMEKEPIEERPPTPVKVPPPFPSPAELSARFRKLIALHQRTYPKDLKFETESSHFLSRFAKKNLLQQSLLQEREMKRLEERQRWSKREEAEFYRALIAFGIEKNLDTGEIVWTRFKDLAKLRHKLDHTLTEYYHSFEAMCKRVCRRSLTQEEECLSYLPESLSEDRATKVCQRVDFMARLRSLLRPSNQLQLDERIKLAKKTPDLPDWWQIGKHDLDLLKGAAKHGLAKMEENIVLDPEFSFKEIFLELQKEVNSNRAVTRNLSKLTSGSSNEKVDAASTPTEKRYSTTDQIISDILSDQHSISSEILVHWPKERAVIMRLQNLCYLIEHGEWPTGNKAANLSTIPDWQSLAEPLNLELDPKYDFSDTQARLEEYKRNFGGSKLKSVSSMATSSANTKQSQALNLVDLYQATLANKMLKMKNYQTGNANLFDEITDSTDSARKHTGTGRRGRKPGSGNPNPLQDLMDGEK</sequence>